<proteinExistence type="predicted"/>
<dbReference type="OrthoDB" id="9802710at2"/>
<evidence type="ECO:0000313" key="2">
    <source>
        <dbReference type="Proteomes" id="UP000261231"/>
    </source>
</evidence>
<dbReference type="AlphaFoldDB" id="A0A3E2XKW5"/>
<name>A0A3E2XKW5_9FIRM</name>
<dbReference type="Proteomes" id="UP000261231">
    <property type="component" value="Unassembled WGS sequence"/>
</dbReference>
<reference evidence="1 2" key="1">
    <citation type="submission" date="2018-08" db="EMBL/GenBank/DDBJ databases">
        <title>A genome reference for cultivated species of the human gut microbiota.</title>
        <authorList>
            <person name="Zou Y."/>
            <person name="Xue W."/>
            <person name="Luo G."/>
        </authorList>
    </citation>
    <scope>NUCLEOTIDE SEQUENCE [LARGE SCALE GENOMIC DNA]</scope>
    <source>
        <strain evidence="1 2">AM28-39</strain>
    </source>
</reference>
<accession>A0A3E2XKW5</accession>
<dbReference type="EMBL" id="QVFD01000009">
    <property type="protein sequence ID" value="RGC46310.1"/>
    <property type="molecule type" value="Genomic_DNA"/>
</dbReference>
<comment type="caution">
    <text evidence="1">The sequence shown here is derived from an EMBL/GenBank/DDBJ whole genome shotgun (WGS) entry which is preliminary data.</text>
</comment>
<keyword evidence="2" id="KW-1185">Reference proteome</keyword>
<dbReference type="Pfam" id="PF06107">
    <property type="entry name" value="DUF951"/>
    <property type="match status" value="1"/>
</dbReference>
<dbReference type="InterPro" id="IPR009296">
    <property type="entry name" value="DUF951"/>
</dbReference>
<evidence type="ECO:0000313" key="1">
    <source>
        <dbReference type="EMBL" id="RGC46310.1"/>
    </source>
</evidence>
<dbReference type="PANTHER" id="PTHR38455">
    <property type="entry name" value="HYPOTHETICAL CYTOSOLIC PROTEIN"/>
    <property type="match status" value="1"/>
</dbReference>
<sequence>MLYMEILTGDIVRLKKKHPCGSFDWEVLRSGADFRLKCCGCEHQVMMARKLVEKNIRRLERNGEEMKITR</sequence>
<protein>
    <submittedName>
        <fullName evidence="1">DUF951 domain-containing protein</fullName>
    </submittedName>
</protein>
<gene>
    <name evidence="1" type="ORF">DW747_10490</name>
</gene>
<organism evidence="1 2">
    <name type="scientific">Coprococcus catus</name>
    <dbReference type="NCBI Taxonomy" id="116085"/>
    <lineage>
        <taxon>Bacteria</taxon>
        <taxon>Bacillati</taxon>
        <taxon>Bacillota</taxon>
        <taxon>Clostridia</taxon>
        <taxon>Lachnospirales</taxon>
        <taxon>Lachnospiraceae</taxon>
        <taxon>Coprococcus</taxon>
    </lineage>
</organism>
<dbReference type="PANTHER" id="PTHR38455:SF1">
    <property type="entry name" value="DUF951 DOMAIN-CONTAINING PROTEIN"/>
    <property type="match status" value="1"/>
</dbReference>